<reference evidence="1" key="1">
    <citation type="submission" date="2017-07" db="EMBL/GenBank/DDBJ databases">
        <authorList>
            <person name="Mikheyev A."/>
            <person name="Grau M."/>
        </authorList>
    </citation>
    <scope>NUCLEOTIDE SEQUENCE</scope>
    <source>
        <tissue evidence="1">Venom_gland</tissue>
    </source>
</reference>
<dbReference type="EMBL" id="IACL01040266">
    <property type="protein sequence ID" value="LAB04985.1"/>
    <property type="molecule type" value="Transcribed_RNA"/>
</dbReference>
<dbReference type="EMBL" id="IACL01040265">
    <property type="protein sequence ID" value="LAB04982.1"/>
    <property type="molecule type" value="Transcribed_RNA"/>
</dbReference>
<evidence type="ECO:0000313" key="1">
    <source>
        <dbReference type="EMBL" id="LAB04985.1"/>
    </source>
</evidence>
<accession>A0A2D4K8E5</accession>
<reference evidence="1" key="2">
    <citation type="submission" date="2017-11" db="EMBL/GenBank/DDBJ databases">
        <title>Coralsnake Venomics: Analyses of Venom Gland Transcriptomes and Proteomes of Six Brazilian Taxa.</title>
        <authorList>
            <person name="Aird S.D."/>
            <person name="Jorge da Silva N."/>
            <person name="Qiu L."/>
            <person name="Villar-Briones A."/>
            <person name="Aparecida-Saddi V."/>
            <person name="Campos-Telles M.P."/>
            <person name="Grau M."/>
            <person name="Mikheyev A.S."/>
        </authorList>
    </citation>
    <scope>NUCLEOTIDE SEQUENCE</scope>
    <source>
        <tissue evidence="1">Venom_gland</tissue>
    </source>
</reference>
<organism evidence="1">
    <name type="scientific">Micrurus paraensis</name>
    <dbReference type="NCBI Taxonomy" id="1970185"/>
    <lineage>
        <taxon>Eukaryota</taxon>
        <taxon>Metazoa</taxon>
        <taxon>Chordata</taxon>
        <taxon>Craniata</taxon>
        <taxon>Vertebrata</taxon>
        <taxon>Euteleostomi</taxon>
        <taxon>Lepidosauria</taxon>
        <taxon>Squamata</taxon>
        <taxon>Bifurcata</taxon>
        <taxon>Unidentata</taxon>
        <taxon>Episquamata</taxon>
        <taxon>Toxicofera</taxon>
        <taxon>Serpentes</taxon>
        <taxon>Colubroidea</taxon>
        <taxon>Elapidae</taxon>
        <taxon>Elapinae</taxon>
        <taxon>Micrurus</taxon>
    </lineage>
</organism>
<dbReference type="AlphaFoldDB" id="A0A2D4K8E5"/>
<name>A0A2D4K8E5_9SAUR</name>
<sequence>MKLTKQENNFSVHMFTYRSRFFSCQCALSVIPMPSHVWFPFLPFSFIIPERFHSLKANSPDCDVDEDLGFHLQTCKIGKEQSINVYTTGKSPDNGFHRYSCVFAWNWDCQHAFRAASIHQNSGLFRYNG</sequence>
<protein>
    <submittedName>
        <fullName evidence="1">Uncharacterized protein</fullName>
    </submittedName>
</protein>
<proteinExistence type="predicted"/>